<dbReference type="EMBL" id="DS547150">
    <property type="protein sequence ID" value="EDR00351.1"/>
    <property type="molecule type" value="Genomic_DNA"/>
</dbReference>
<feature type="region of interest" description="Disordered" evidence="1">
    <location>
        <begin position="268"/>
        <end position="320"/>
    </location>
</feature>
<proteinExistence type="predicted"/>
<gene>
    <name evidence="3" type="ORF">LACBIDRAFT_334157</name>
</gene>
<dbReference type="InterPro" id="IPR001138">
    <property type="entry name" value="Zn2Cys6_DnaBD"/>
</dbReference>
<name>B0DY96_LACBS</name>
<protein>
    <submittedName>
        <fullName evidence="3">Predicted protein</fullName>
    </submittedName>
</protein>
<dbReference type="GeneID" id="6084559"/>
<dbReference type="GO" id="GO:0008270">
    <property type="term" value="F:zinc ion binding"/>
    <property type="evidence" value="ECO:0007669"/>
    <property type="project" value="InterPro"/>
</dbReference>
<feature type="region of interest" description="Disordered" evidence="1">
    <location>
        <begin position="144"/>
        <end position="178"/>
    </location>
</feature>
<evidence type="ECO:0000313" key="3">
    <source>
        <dbReference type="EMBL" id="EDR00351.1"/>
    </source>
</evidence>
<dbReference type="GO" id="GO:0000981">
    <property type="term" value="F:DNA-binding transcription factor activity, RNA polymerase II-specific"/>
    <property type="evidence" value="ECO:0007669"/>
    <property type="project" value="InterPro"/>
</dbReference>
<dbReference type="KEGG" id="lbc:LACBIDRAFT_334157"/>
<dbReference type="Gene3D" id="4.10.240.10">
    <property type="entry name" value="Zn(2)-C6 fungal-type DNA-binding domain"/>
    <property type="match status" value="1"/>
</dbReference>
<accession>B0DY96</accession>
<reference evidence="3 4" key="1">
    <citation type="journal article" date="2008" name="Nature">
        <title>The genome of Laccaria bicolor provides insights into mycorrhizal symbiosis.</title>
        <authorList>
            <person name="Martin F."/>
            <person name="Aerts A."/>
            <person name="Ahren D."/>
            <person name="Brun A."/>
            <person name="Danchin E.G.J."/>
            <person name="Duchaussoy F."/>
            <person name="Gibon J."/>
            <person name="Kohler A."/>
            <person name="Lindquist E."/>
            <person name="Pereda V."/>
            <person name="Salamov A."/>
            <person name="Shapiro H.J."/>
            <person name="Wuyts J."/>
            <person name="Blaudez D."/>
            <person name="Buee M."/>
            <person name="Brokstein P."/>
            <person name="Canbaeck B."/>
            <person name="Cohen D."/>
            <person name="Courty P.E."/>
            <person name="Coutinho P.M."/>
            <person name="Delaruelle C."/>
            <person name="Detter J.C."/>
            <person name="Deveau A."/>
            <person name="DiFazio S."/>
            <person name="Duplessis S."/>
            <person name="Fraissinet-Tachet L."/>
            <person name="Lucic E."/>
            <person name="Frey-Klett P."/>
            <person name="Fourrey C."/>
            <person name="Feussner I."/>
            <person name="Gay G."/>
            <person name="Grimwood J."/>
            <person name="Hoegger P.J."/>
            <person name="Jain P."/>
            <person name="Kilaru S."/>
            <person name="Labbe J."/>
            <person name="Lin Y.C."/>
            <person name="Legue V."/>
            <person name="Le Tacon F."/>
            <person name="Marmeisse R."/>
            <person name="Melayah D."/>
            <person name="Montanini B."/>
            <person name="Muratet M."/>
            <person name="Nehls U."/>
            <person name="Niculita-Hirzel H."/>
            <person name="Oudot-Le Secq M.P."/>
            <person name="Peter M."/>
            <person name="Quesneville H."/>
            <person name="Rajashekar B."/>
            <person name="Reich M."/>
            <person name="Rouhier N."/>
            <person name="Schmutz J."/>
            <person name="Yin T."/>
            <person name="Chalot M."/>
            <person name="Henrissat B."/>
            <person name="Kuees U."/>
            <person name="Lucas S."/>
            <person name="Van de Peer Y."/>
            <person name="Podila G.K."/>
            <person name="Polle A."/>
            <person name="Pukkila P.J."/>
            <person name="Richardson P.M."/>
            <person name="Rouze P."/>
            <person name="Sanders I.R."/>
            <person name="Stajich J.E."/>
            <person name="Tunlid A."/>
            <person name="Tuskan G."/>
            <person name="Grigoriev I.V."/>
        </authorList>
    </citation>
    <scope>NUCLEOTIDE SEQUENCE [LARGE SCALE GENOMIC DNA]</scope>
    <source>
        <strain evidence="4">S238N-H82 / ATCC MYA-4686</strain>
    </source>
</reference>
<dbReference type="InterPro" id="IPR036864">
    <property type="entry name" value="Zn2-C6_fun-type_DNA-bd_sf"/>
</dbReference>
<dbReference type="OrthoDB" id="2123952at2759"/>
<dbReference type="InParanoid" id="B0DY96"/>
<feature type="domain" description="Zn(2)-C6 fungal-type" evidence="2">
    <location>
        <begin position="193"/>
        <end position="225"/>
    </location>
</feature>
<feature type="region of interest" description="Disordered" evidence="1">
    <location>
        <begin position="232"/>
        <end position="256"/>
    </location>
</feature>
<dbReference type="HOGENOM" id="CLU_783187_0_0_1"/>
<feature type="compositionally biased region" description="Basic and acidic residues" evidence="1">
    <location>
        <begin position="284"/>
        <end position="294"/>
    </location>
</feature>
<evidence type="ECO:0000313" key="4">
    <source>
        <dbReference type="Proteomes" id="UP000001194"/>
    </source>
</evidence>
<dbReference type="Pfam" id="PF00172">
    <property type="entry name" value="Zn_clus"/>
    <property type="match status" value="1"/>
</dbReference>
<keyword evidence="4" id="KW-1185">Reference proteome</keyword>
<dbReference type="RefSeq" id="XP_001888910.1">
    <property type="nucleotide sequence ID" value="XM_001888875.1"/>
</dbReference>
<dbReference type="AlphaFoldDB" id="B0DY96"/>
<organism evidence="4">
    <name type="scientific">Laccaria bicolor (strain S238N-H82 / ATCC MYA-4686)</name>
    <name type="common">Bicoloured deceiver</name>
    <name type="synonym">Laccaria laccata var. bicolor</name>
    <dbReference type="NCBI Taxonomy" id="486041"/>
    <lineage>
        <taxon>Eukaryota</taxon>
        <taxon>Fungi</taxon>
        <taxon>Dikarya</taxon>
        <taxon>Basidiomycota</taxon>
        <taxon>Agaricomycotina</taxon>
        <taxon>Agaricomycetes</taxon>
        <taxon>Agaricomycetidae</taxon>
        <taxon>Agaricales</taxon>
        <taxon>Agaricineae</taxon>
        <taxon>Hydnangiaceae</taxon>
        <taxon>Laccaria</taxon>
    </lineage>
</organism>
<dbReference type="SUPFAM" id="SSF57701">
    <property type="entry name" value="Zn2/Cys6 DNA-binding domain"/>
    <property type="match status" value="1"/>
</dbReference>
<evidence type="ECO:0000259" key="2">
    <source>
        <dbReference type="Pfam" id="PF00172"/>
    </source>
</evidence>
<evidence type="ECO:0000256" key="1">
    <source>
        <dbReference type="SAM" id="MobiDB-lite"/>
    </source>
</evidence>
<sequence length="354" mass="39081">MGGSGINTHKPDQDQKRPRLQSFSVFGPVLVQTGYNQFKTGFSAKYAITFAILLNECKNCPKAKVIVVHDSNWCSAIQDSDIDWTSTAQDLPRRIQEAFYDVEKDNGTVYLEEKARLSQDLITSSGVSVRAEVEDQSLLQRRKSRRSQLIHPFETSPSDVEIDSARSPKKTVNGDIKSHTCRGSGKLETFGGKACNASHRSKLQCEGTAPCTNCFYASKKCTFTDGADPPVLTRPLHKPESASPSNNPSQPSQLSSARERLLFSLPYQRPNRNLPIPPSLSQPDHGDHHNDAERKRKGPVRGRLGSSAAPESFTQPHKTNFPPVTSIWDDRNPLSPLAVVIALITHIIVSNPMP</sequence>
<feature type="compositionally biased region" description="Low complexity" evidence="1">
    <location>
        <begin position="241"/>
        <end position="256"/>
    </location>
</feature>
<dbReference type="Proteomes" id="UP000001194">
    <property type="component" value="Unassembled WGS sequence"/>
</dbReference>